<evidence type="ECO:0000313" key="2">
    <source>
        <dbReference type="Proteomes" id="UP000032866"/>
    </source>
</evidence>
<dbReference type="EMBL" id="CP003774">
    <property type="protein sequence ID" value="AFQ47021.1"/>
    <property type="molecule type" value="Genomic_DNA"/>
</dbReference>
<reference evidence="1 2" key="1">
    <citation type="journal article" date="2012" name="J. Bacteriol.">
        <title>Complete Genome Sequence of Burkholderia sp. Strain GG4, a Betaproteobacterium That Reduces 3-Oxo-N-Acylhomoserine Lactones and Produces Different N-Acylhomoserine Lactones.</title>
        <authorList>
            <person name="Hong K.W."/>
            <person name="Koh C.L."/>
            <person name="Sam C.K."/>
            <person name="Yin W.F."/>
            <person name="Chan K.G."/>
        </authorList>
    </citation>
    <scope>NUCLEOTIDE SEQUENCE [LARGE SCALE GENOMIC DNA]</scope>
    <source>
        <strain evidence="1 2">GG4</strain>
    </source>
</reference>
<sequence>MNYLIKGISDPAEPRSRVVSRKLATSRWLEISQKGSGSDLSFEISLDLEAKRIPWRKFFATMATLLEDAERLDVDITMLCCETIFHVVKYAISAGIPVTYHYVTPASYSFSQDPFQLHDRSDICQLPGFVARVPETEGQKVHHVIALGFDGGRAQKFIERYSWRAEDTIALVVDPEFVPEGRAQALAAARPWLDEFKTINPKVLQSVAVKPSAIARVLARTLRDCKQLDLVLLGPKPLMLGAAMFCNWLDDLERLHVRVLTDFAVPTAARSSGIGSCFSIGQAEILEALTRCAPQLGPRNAL</sequence>
<evidence type="ECO:0000313" key="1">
    <source>
        <dbReference type="EMBL" id="AFQ47021.1"/>
    </source>
</evidence>
<dbReference type="AlphaFoldDB" id="A0A9W3P827"/>
<dbReference type="Proteomes" id="UP000032866">
    <property type="component" value="Chromosome 1"/>
</dbReference>
<name>A0A9W3P827_BURCE</name>
<gene>
    <name evidence="1" type="ORF">GEM_0570</name>
</gene>
<organism evidence="1 2">
    <name type="scientific">Burkholderia cepacia GG4</name>
    <dbReference type="NCBI Taxonomy" id="1009846"/>
    <lineage>
        <taxon>Bacteria</taxon>
        <taxon>Pseudomonadati</taxon>
        <taxon>Pseudomonadota</taxon>
        <taxon>Betaproteobacteria</taxon>
        <taxon>Burkholderiales</taxon>
        <taxon>Burkholderiaceae</taxon>
        <taxon>Burkholderia</taxon>
        <taxon>Burkholderia cepacia complex</taxon>
    </lineage>
</organism>
<protein>
    <submittedName>
        <fullName evidence="1">Uncharacterized protein</fullName>
    </submittedName>
</protein>
<accession>A0A9W3P827</accession>
<dbReference type="KEGG" id="bct:GEM_0570"/>
<proteinExistence type="predicted"/>